<keyword evidence="9 12" id="KW-0808">Transferase</keyword>
<comment type="pathway">
    <text evidence="2 12">Cofactor biosynthesis; NAD(+) biosynthesis; nicotinate D-ribonucleotide from quinolinate: step 1/1.</text>
</comment>
<evidence type="ECO:0000256" key="11">
    <source>
        <dbReference type="ARBA" id="ARBA00047445"/>
    </source>
</evidence>
<dbReference type="Pfam" id="PF01729">
    <property type="entry name" value="QRPTase_C"/>
    <property type="match status" value="1"/>
</dbReference>
<dbReference type="PIRSF" id="PIRSF006250">
    <property type="entry name" value="NadC_ModD"/>
    <property type="match status" value="1"/>
</dbReference>
<feature type="domain" description="Quinolinate phosphoribosyl transferase N-terminal" evidence="14">
    <location>
        <begin position="26"/>
        <end position="98"/>
    </location>
</feature>
<dbReference type="PANTHER" id="PTHR32179:SF3">
    <property type="entry name" value="NICOTINATE-NUCLEOTIDE PYROPHOSPHORYLASE [CARBOXYLATING]"/>
    <property type="match status" value="1"/>
</dbReference>
<dbReference type="InterPro" id="IPR004393">
    <property type="entry name" value="NadC"/>
</dbReference>
<reference evidence="15" key="1">
    <citation type="submission" date="2020-06" db="EMBL/GenBank/DDBJ databases">
        <title>Draft genome of Bugula neritina, a colonial animal packing powerful symbionts and potential medicines.</title>
        <authorList>
            <person name="Rayko M."/>
        </authorList>
    </citation>
    <scope>NUCLEOTIDE SEQUENCE [LARGE SCALE GENOMIC DNA]</scope>
    <source>
        <strain evidence="15">Kwan_BN1</strain>
    </source>
</reference>
<evidence type="ECO:0000256" key="2">
    <source>
        <dbReference type="ARBA" id="ARBA00004893"/>
    </source>
</evidence>
<dbReference type="OrthoDB" id="10067394at2759"/>
<evidence type="ECO:0000256" key="3">
    <source>
        <dbReference type="ARBA" id="ARBA00009400"/>
    </source>
</evidence>
<dbReference type="InterPro" id="IPR036068">
    <property type="entry name" value="Nicotinate_pribotase-like_C"/>
</dbReference>
<dbReference type="FunFam" id="3.20.20.70:FF:000090">
    <property type="entry name" value="Nicotinate-nucleotide pyrophosphorylase [carboxylating]"/>
    <property type="match status" value="1"/>
</dbReference>
<evidence type="ECO:0000256" key="7">
    <source>
        <dbReference type="ARBA" id="ARBA00022642"/>
    </source>
</evidence>
<evidence type="ECO:0000256" key="1">
    <source>
        <dbReference type="ARBA" id="ARBA00003237"/>
    </source>
</evidence>
<dbReference type="InterPro" id="IPR022412">
    <property type="entry name" value="Quinolinate_PRibosylTrfase_N"/>
</dbReference>
<keyword evidence="8 12" id="KW-0328">Glycosyltransferase</keyword>
<comment type="caution">
    <text evidence="15">The sequence shown here is derived from an EMBL/GenBank/DDBJ whole genome shotgun (WGS) entry which is preliminary data.</text>
</comment>
<feature type="domain" description="Quinolinate phosphoribosyl transferase C-terminal" evidence="13">
    <location>
        <begin position="100"/>
        <end position="271"/>
    </location>
</feature>
<dbReference type="GO" id="GO:0004514">
    <property type="term" value="F:nicotinate-nucleotide diphosphorylase (carboxylating) activity"/>
    <property type="evidence" value="ECO:0007669"/>
    <property type="project" value="UniProtKB-EC"/>
</dbReference>
<dbReference type="InterPro" id="IPR013785">
    <property type="entry name" value="Aldolase_TIM"/>
</dbReference>
<dbReference type="SUPFAM" id="SSF54675">
    <property type="entry name" value="Nicotinate/Quinolinate PRTase N-terminal domain-like"/>
    <property type="match status" value="1"/>
</dbReference>
<dbReference type="Proteomes" id="UP000593567">
    <property type="component" value="Unassembled WGS sequence"/>
</dbReference>
<dbReference type="InterPro" id="IPR037128">
    <property type="entry name" value="Quinolinate_PRibosylTase_N_sf"/>
</dbReference>
<keyword evidence="7 12" id="KW-0662">Pyridine nucleotide biosynthesis</keyword>
<gene>
    <name evidence="15" type="ORF">EB796_018788</name>
</gene>
<proteinExistence type="inferred from homology"/>
<organism evidence="15 16">
    <name type="scientific">Bugula neritina</name>
    <name type="common">Brown bryozoan</name>
    <name type="synonym">Sertularia neritina</name>
    <dbReference type="NCBI Taxonomy" id="10212"/>
    <lineage>
        <taxon>Eukaryota</taxon>
        <taxon>Metazoa</taxon>
        <taxon>Spiralia</taxon>
        <taxon>Lophotrochozoa</taxon>
        <taxon>Bryozoa</taxon>
        <taxon>Gymnolaemata</taxon>
        <taxon>Cheilostomatida</taxon>
        <taxon>Flustrina</taxon>
        <taxon>Buguloidea</taxon>
        <taxon>Bugulidae</taxon>
        <taxon>Bugula</taxon>
    </lineage>
</organism>
<dbReference type="NCBIfam" id="TIGR00078">
    <property type="entry name" value="nadC"/>
    <property type="match status" value="1"/>
</dbReference>
<dbReference type="SUPFAM" id="SSF51690">
    <property type="entry name" value="Nicotinate/Quinolinate PRTase C-terminal domain-like"/>
    <property type="match status" value="1"/>
</dbReference>
<dbReference type="InterPro" id="IPR002638">
    <property type="entry name" value="Quinolinate_PRibosylTrfase_C"/>
</dbReference>
<accession>A0A7J7J9J2</accession>
<keyword evidence="16" id="KW-1185">Reference proteome</keyword>
<comment type="function">
    <text evidence="1 12">Involved in the catabolism of quinolinic acid (QA).</text>
</comment>
<evidence type="ECO:0000256" key="6">
    <source>
        <dbReference type="ARBA" id="ARBA00020990"/>
    </source>
</evidence>
<dbReference type="AlphaFoldDB" id="A0A7J7J9J2"/>
<dbReference type="EC" id="2.4.2.19" evidence="5 12"/>
<comment type="similarity">
    <text evidence="3 12">Belongs to the NadC/ModD family.</text>
</comment>
<dbReference type="PANTHER" id="PTHR32179">
    <property type="entry name" value="NICOTINATE-NUCLEOTIDE PYROPHOSPHORYLASE [CARBOXYLATING]"/>
    <property type="match status" value="1"/>
</dbReference>
<dbReference type="UniPathway" id="UPA00253">
    <property type="reaction ID" value="UER00331"/>
</dbReference>
<evidence type="ECO:0000313" key="16">
    <source>
        <dbReference type="Proteomes" id="UP000593567"/>
    </source>
</evidence>
<evidence type="ECO:0000256" key="9">
    <source>
        <dbReference type="ARBA" id="ARBA00022679"/>
    </source>
</evidence>
<dbReference type="Gene3D" id="3.20.20.70">
    <property type="entry name" value="Aldolase class I"/>
    <property type="match status" value="1"/>
</dbReference>
<protein>
    <recommendedName>
        <fullName evidence="6 12">Nicotinate-nucleotide pyrophosphorylase [carboxylating]</fullName>
        <ecNumber evidence="5 12">2.4.2.19</ecNumber>
    </recommendedName>
    <alternativeName>
        <fullName evidence="10 12">Quinolinate phosphoribosyltransferase [decarboxylating]</fullName>
    </alternativeName>
</protein>
<evidence type="ECO:0000259" key="14">
    <source>
        <dbReference type="Pfam" id="PF02749"/>
    </source>
</evidence>
<evidence type="ECO:0000256" key="5">
    <source>
        <dbReference type="ARBA" id="ARBA00011944"/>
    </source>
</evidence>
<comment type="subunit">
    <text evidence="4 12">Hexamer formed by 3 homodimers.</text>
</comment>
<dbReference type="GO" id="GO:0005737">
    <property type="term" value="C:cytoplasm"/>
    <property type="evidence" value="ECO:0007669"/>
    <property type="project" value="TreeGrafter"/>
</dbReference>
<dbReference type="InterPro" id="IPR027277">
    <property type="entry name" value="NadC/ModD"/>
</dbReference>
<dbReference type="Pfam" id="PF02749">
    <property type="entry name" value="QRPTase_N"/>
    <property type="match status" value="1"/>
</dbReference>
<dbReference type="Gene3D" id="3.90.1170.20">
    <property type="entry name" value="Quinolinate phosphoribosyl transferase, N-terminal domain"/>
    <property type="match status" value="1"/>
</dbReference>
<evidence type="ECO:0000256" key="8">
    <source>
        <dbReference type="ARBA" id="ARBA00022676"/>
    </source>
</evidence>
<dbReference type="GO" id="GO:0009435">
    <property type="term" value="P:NAD+ biosynthetic process"/>
    <property type="evidence" value="ECO:0007669"/>
    <property type="project" value="UniProtKB-UniPathway"/>
</dbReference>
<evidence type="ECO:0000256" key="4">
    <source>
        <dbReference type="ARBA" id="ARBA00011218"/>
    </source>
</evidence>
<comment type="catalytic activity">
    <reaction evidence="11 12">
        <text>nicotinate beta-D-ribonucleotide + CO2 + diphosphate = quinolinate + 5-phospho-alpha-D-ribose 1-diphosphate + 2 H(+)</text>
        <dbReference type="Rhea" id="RHEA:12733"/>
        <dbReference type="ChEBI" id="CHEBI:15378"/>
        <dbReference type="ChEBI" id="CHEBI:16526"/>
        <dbReference type="ChEBI" id="CHEBI:29959"/>
        <dbReference type="ChEBI" id="CHEBI:33019"/>
        <dbReference type="ChEBI" id="CHEBI:57502"/>
        <dbReference type="ChEBI" id="CHEBI:58017"/>
        <dbReference type="EC" id="2.4.2.19"/>
    </reaction>
</comment>
<evidence type="ECO:0000313" key="15">
    <source>
        <dbReference type="EMBL" id="KAF6022902.1"/>
    </source>
</evidence>
<evidence type="ECO:0000256" key="10">
    <source>
        <dbReference type="ARBA" id="ARBA00033102"/>
    </source>
</evidence>
<dbReference type="CDD" id="cd01572">
    <property type="entry name" value="QPRTase"/>
    <property type="match status" value="1"/>
</dbReference>
<evidence type="ECO:0000256" key="12">
    <source>
        <dbReference type="PIRNR" id="PIRNR006250"/>
    </source>
</evidence>
<dbReference type="EMBL" id="VXIV02002791">
    <property type="protein sequence ID" value="KAF6022902.1"/>
    <property type="molecule type" value="Genomic_DNA"/>
</dbReference>
<name>A0A7J7J9J2_BUGNE</name>
<sequence length="292" mass="31975">MRQKIQQWLSEDAPSFDFGGYVVGNADETCVILCKSEGVLAGVPFVNAVFKELHCSIEWHCKEGDWLVPPVTVATVGGNARKMLLGERLALNILARASGVATLAREACQIAKAHHWTGIVAGTRKTTPGFRVVEKYSLLVGGIAQHRFDLSSMVMLKDNHIWAASDDIAKAVQKARFVAGFSTKIEVECRSYEGACTAANAGAEVVMLDNFEHETAKAVAEMLKKDFPHLTIEISGGINFNNMHLYFCKDIDVLSMSCLTQGYKCVDFSLKIKRPGHDPTNPIVVTPTETNE</sequence>
<evidence type="ECO:0000259" key="13">
    <source>
        <dbReference type="Pfam" id="PF01729"/>
    </source>
</evidence>
<dbReference type="GO" id="GO:0034213">
    <property type="term" value="P:quinolinate catabolic process"/>
    <property type="evidence" value="ECO:0007669"/>
    <property type="project" value="TreeGrafter"/>
</dbReference>